<organism evidence="8 9">
    <name type="scientific">Strigamia maritima</name>
    <name type="common">European centipede</name>
    <name type="synonym">Geophilus maritimus</name>
    <dbReference type="NCBI Taxonomy" id="126957"/>
    <lineage>
        <taxon>Eukaryota</taxon>
        <taxon>Metazoa</taxon>
        <taxon>Ecdysozoa</taxon>
        <taxon>Arthropoda</taxon>
        <taxon>Myriapoda</taxon>
        <taxon>Chilopoda</taxon>
        <taxon>Pleurostigmophora</taxon>
        <taxon>Geophilomorpha</taxon>
        <taxon>Linotaeniidae</taxon>
        <taxon>Strigamia</taxon>
    </lineage>
</organism>
<feature type="compositionally biased region" description="Basic and acidic residues" evidence="7">
    <location>
        <begin position="58"/>
        <end position="69"/>
    </location>
</feature>
<dbReference type="GO" id="GO:0005634">
    <property type="term" value="C:nucleus"/>
    <property type="evidence" value="ECO:0007669"/>
    <property type="project" value="UniProtKB-SubCell"/>
</dbReference>
<keyword evidence="9" id="KW-1185">Reference proteome</keyword>
<dbReference type="EnsemblMetazoa" id="SMAR011062-RA">
    <property type="protein sequence ID" value="SMAR011062-PA"/>
    <property type="gene ID" value="SMAR011062"/>
</dbReference>
<feature type="region of interest" description="Disordered" evidence="7">
    <location>
        <begin position="335"/>
        <end position="400"/>
    </location>
</feature>
<evidence type="ECO:0000256" key="6">
    <source>
        <dbReference type="ARBA" id="ARBA00023242"/>
    </source>
</evidence>
<dbReference type="GO" id="GO:0003677">
    <property type="term" value="F:DNA binding"/>
    <property type="evidence" value="ECO:0007669"/>
    <property type="project" value="UniProtKB-KW"/>
</dbReference>
<dbReference type="GO" id="GO:0045893">
    <property type="term" value="P:positive regulation of DNA-templated transcription"/>
    <property type="evidence" value="ECO:0007669"/>
    <property type="project" value="InterPro"/>
</dbReference>
<feature type="compositionally biased region" description="Basic and acidic residues" evidence="7">
    <location>
        <begin position="371"/>
        <end position="387"/>
    </location>
</feature>
<dbReference type="AlphaFoldDB" id="T1JBC2"/>
<dbReference type="EMBL" id="JH432010">
    <property type="status" value="NOT_ANNOTATED_CDS"/>
    <property type="molecule type" value="Genomic_DNA"/>
</dbReference>
<dbReference type="GO" id="GO:0006351">
    <property type="term" value="P:DNA-templated transcription"/>
    <property type="evidence" value="ECO:0007669"/>
    <property type="project" value="InterPro"/>
</dbReference>
<comment type="similarity">
    <text evidence="2">Belongs to the vasculin family.</text>
</comment>
<feature type="compositionally biased region" description="Basic and acidic residues" evidence="7">
    <location>
        <begin position="24"/>
        <end position="38"/>
    </location>
</feature>
<dbReference type="PhylomeDB" id="T1JBC2"/>
<name>T1JBC2_STRMM</name>
<keyword evidence="5" id="KW-0804">Transcription</keyword>
<evidence type="ECO:0000313" key="9">
    <source>
        <dbReference type="Proteomes" id="UP000014500"/>
    </source>
</evidence>
<accession>T1JBC2</accession>
<dbReference type="GO" id="GO:0003723">
    <property type="term" value="F:RNA binding"/>
    <property type="evidence" value="ECO:0007669"/>
    <property type="project" value="InterPro"/>
</dbReference>
<feature type="region of interest" description="Disordered" evidence="7">
    <location>
        <begin position="1"/>
        <end position="122"/>
    </location>
</feature>
<dbReference type="Pfam" id="PF15337">
    <property type="entry name" value="Vasculin"/>
    <property type="match status" value="1"/>
</dbReference>
<evidence type="ECO:0000256" key="2">
    <source>
        <dbReference type="ARBA" id="ARBA00010099"/>
    </source>
</evidence>
<dbReference type="PANTHER" id="PTHR14339">
    <property type="entry name" value="VASCULIN"/>
    <property type="match status" value="1"/>
</dbReference>
<keyword evidence="6" id="KW-0539">Nucleus</keyword>
<evidence type="ECO:0008006" key="10">
    <source>
        <dbReference type="Google" id="ProtNLM"/>
    </source>
</evidence>
<dbReference type="HOGENOM" id="CLU_687450_0_0_1"/>
<reference evidence="8" key="2">
    <citation type="submission" date="2015-02" db="UniProtKB">
        <authorList>
            <consortium name="EnsemblMetazoa"/>
        </authorList>
    </citation>
    <scope>IDENTIFICATION</scope>
</reference>
<feature type="compositionally biased region" description="Polar residues" evidence="7">
    <location>
        <begin position="101"/>
        <end position="121"/>
    </location>
</feature>
<feature type="compositionally biased region" description="Basic and acidic residues" evidence="7">
    <location>
        <begin position="335"/>
        <end position="360"/>
    </location>
</feature>
<feature type="region of interest" description="Disordered" evidence="7">
    <location>
        <begin position="143"/>
        <end position="168"/>
    </location>
</feature>
<feature type="compositionally biased region" description="Basic residues" evidence="7">
    <location>
        <begin position="70"/>
        <end position="79"/>
    </location>
</feature>
<evidence type="ECO:0000256" key="5">
    <source>
        <dbReference type="ARBA" id="ARBA00023163"/>
    </source>
</evidence>
<evidence type="ECO:0000256" key="1">
    <source>
        <dbReference type="ARBA" id="ARBA00004123"/>
    </source>
</evidence>
<dbReference type="InterPro" id="IPR028128">
    <property type="entry name" value="Vasculin_fam"/>
</dbReference>
<dbReference type="PANTHER" id="PTHR14339:SF12">
    <property type="entry name" value="VASCULIN"/>
    <property type="match status" value="1"/>
</dbReference>
<keyword evidence="4" id="KW-0238">DNA-binding</keyword>
<protein>
    <recommendedName>
        <fullName evidence="10">Vasculin</fullName>
    </recommendedName>
</protein>
<comment type="subcellular location">
    <subcellularLocation>
        <location evidence="1">Nucleus</location>
    </subcellularLocation>
</comment>
<dbReference type="STRING" id="126957.T1JBC2"/>
<sequence length="476" mass="53744">MANSSIPKHDFAPAWLKIPGESHSSFHSERLSRRDDPVSGKGLSLIGRQRQSSCDQQYSRRERQHDVTVSRHHPSHRHHSIDTDESQYYNSGFDEIGTHRSFGSQPSLNRRPQSRQETNSAVYKGYSLYDSFIDGSRSNGWKRQINSERHGNSHNNSKDSSGSRELNECSTDRFNLEFPSLRGDETNESTMSLSTVDGGVWSADNLRNTKIYLDTSNKKIQNESGQKFDADGSILSGSSNGSAASPKAGSLGTVISKANSQNQLSSSVYRVLVPSKQNILTKKPVSKDMKSSAVVVSNKISRQSSPTQQLEILNTRFVTHPKNLGNKKSDFLKTLRNEETREEKNGYEKENEQKNDKIEEKDENIDVQQTMDKEQNGRDIVQRKSTESEMSPEKPILSSSLEAEQRLLKEMGWKEEGSGDEDVYAPLTEDELREFESLSKKIREQSTFQRPVWSPKKRIPFATTSSIIELDDDSNV</sequence>
<evidence type="ECO:0000256" key="7">
    <source>
        <dbReference type="SAM" id="MobiDB-lite"/>
    </source>
</evidence>
<dbReference type="eggNOG" id="ENOG502TKXE">
    <property type="taxonomic scope" value="Eukaryota"/>
</dbReference>
<evidence type="ECO:0000256" key="3">
    <source>
        <dbReference type="ARBA" id="ARBA00023015"/>
    </source>
</evidence>
<proteinExistence type="inferred from homology"/>
<evidence type="ECO:0000313" key="8">
    <source>
        <dbReference type="EnsemblMetazoa" id="SMAR011062-PA"/>
    </source>
</evidence>
<evidence type="ECO:0000256" key="4">
    <source>
        <dbReference type="ARBA" id="ARBA00023125"/>
    </source>
</evidence>
<keyword evidence="3" id="KW-0805">Transcription regulation</keyword>
<reference evidence="9" key="1">
    <citation type="submission" date="2011-05" db="EMBL/GenBank/DDBJ databases">
        <authorList>
            <person name="Richards S.R."/>
            <person name="Qu J."/>
            <person name="Jiang H."/>
            <person name="Jhangiani S.N."/>
            <person name="Agravi P."/>
            <person name="Goodspeed R."/>
            <person name="Gross S."/>
            <person name="Mandapat C."/>
            <person name="Jackson L."/>
            <person name="Mathew T."/>
            <person name="Pu L."/>
            <person name="Thornton R."/>
            <person name="Saada N."/>
            <person name="Wilczek-Boney K.B."/>
            <person name="Lee S."/>
            <person name="Kovar C."/>
            <person name="Wu Y."/>
            <person name="Scherer S.E."/>
            <person name="Worley K.C."/>
            <person name="Muzny D.M."/>
            <person name="Gibbs R."/>
        </authorList>
    </citation>
    <scope>NUCLEOTIDE SEQUENCE</scope>
    <source>
        <strain evidence="9">Brora</strain>
    </source>
</reference>
<dbReference type="Proteomes" id="UP000014500">
    <property type="component" value="Unassembled WGS sequence"/>
</dbReference>